<keyword evidence="1" id="KW-1133">Transmembrane helix</keyword>
<dbReference type="Gene3D" id="3.40.50.880">
    <property type="match status" value="1"/>
</dbReference>
<feature type="transmembrane region" description="Helical" evidence="1">
    <location>
        <begin position="395"/>
        <end position="417"/>
    </location>
</feature>
<feature type="signal peptide" evidence="2">
    <location>
        <begin position="1"/>
        <end position="35"/>
    </location>
</feature>
<reference evidence="3 4" key="1">
    <citation type="journal article" date="2021" name="Sci. Rep.">
        <title>The distribution of antibiotic resistance genes in chicken gut microbiota commensals.</title>
        <authorList>
            <person name="Juricova H."/>
            <person name="Matiasovicova J."/>
            <person name="Kubasova T."/>
            <person name="Cejkova D."/>
            <person name="Rychlik I."/>
        </authorList>
    </citation>
    <scope>NUCLEOTIDE SEQUENCE [LARGE SCALE GENOMIC DNA]</scope>
    <source>
        <strain evidence="3 4">An431b</strain>
    </source>
</reference>
<keyword evidence="2" id="KW-0732">Signal</keyword>
<accession>A0ABS2GBC6</accession>
<evidence type="ECO:0000313" key="3">
    <source>
        <dbReference type="EMBL" id="MBM6877804.1"/>
    </source>
</evidence>
<comment type="caution">
    <text evidence="3">The sequence shown here is derived from an EMBL/GenBank/DDBJ whole genome shotgun (WGS) entry which is preliminary data.</text>
</comment>
<proteinExistence type="predicted"/>
<protein>
    <submittedName>
        <fullName evidence="3">Uncharacterized protein</fullName>
    </submittedName>
</protein>
<feature type="chain" id="PRO_5045402110" evidence="2">
    <location>
        <begin position="36"/>
        <end position="841"/>
    </location>
</feature>
<dbReference type="SUPFAM" id="SSF52317">
    <property type="entry name" value="Class I glutamine amidotransferase-like"/>
    <property type="match status" value="1"/>
</dbReference>
<keyword evidence="1" id="KW-0472">Membrane</keyword>
<evidence type="ECO:0000256" key="1">
    <source>
        <dbReference type="SAM" id="Phobius"/>
    </source>
</evidence>
<keyword evidence="1" id="KW-0812">Transmembrane</keyword>
<evidence type="ECO:0000313" key="4">
    <source>
        <dbReference type="Proteomes" id="UP000729290"/>
    </source>
</evidence>
<organism evidence="3 4">
    <name type="scientific">Anaerotignum lactatifermentans</name>
    <dbReference type="NCBI Taxonomy" id="160404"/>
    <lineage>
        <taxon>Bacteria</taxon>
        <taxon>Bacillati</taxon>
        <taxon>Bacillota</taxon>
        <taxon>Clostridia</taxon>
        <taxon>Lachnospirales</taxon>
        <taxon>Anaerotignaceae</taxon>
        <taxon>Anaerotignum</taxon>
    </lineage>
</organism>
<dbReference type="Proteomes" id="UP000729290">
    <property type="component" value="Unassembled WGS sequence"/>
</dbReference>
<dbReference type="RefSeq" id="WP_205133644.1">
    <property type="nucleotide sequence ID" value="NZ_JACSNT010000007.1"/>
</dbReference>
<gene>
    <name evidence="3" type="ORF">H9X83_06470</name>
</gene>
<dbReference type="InterPro" id="IPR029062">
    <property type="entry name" value="Class_I_gatase-like"/>
</dbReference>
<name>A0ABS2GBC6_9FIRM</name>
<feature type="transmembrane region" description="Helical" evidence="1">
    <location>
        <begin position="424"/>
        <end position="450"/>
    </location>
</feature>
<keyword evidence="4" id="KW-1185">Reference proteome</keyword>
<sequence length="841" mass="93295">MQYQQKQKWKRRAFAVIAVMIAVIMVLGLLSPAFAAEAAVAVEVTDTVTVTPEEEAPVETPEEEMGQSSFSADFSIGFDGKYIVGEMTPFSGQITNLAGNFKGELRLKTYLYGNDSRNFQSYALYAQPLELPQGATEQISMEIGIGSVRKYMEVELVDQQERVVYRKNVPVEALAPETVAVAVLSSQPEQLNYLSSLADLLPAERNQVFFLDGSQFPSEQVVMENFDLVVIDDFDTSVLTAQQKGALESWLRSGGLLILGTGPHANRVLSGLTFLGDIRTAGSGTVSAFTDLAGGSVTLSQPMQTAVLESELLRQYWEDNGTVLASTLTCGGGNVLLYHFSLGLTPFSNLPNASALVADSCLRWSGDQLELASDVETNYMDHYADRFPGMDNGGIWLVFGCIIVYMVLVGPVLYVVLKKKEKQVLGWVCIPVMAFVFLGAALLCSMGSAYKDSMLSVVSVIDVAPEASYGRADIGITVKSPKKGDLVLAMEDQLPVLPKMEDYYYFSGENTEECEYRVEAGETNRLTFYDLSTWESCELTARSIVDLGGTVQCQVRTEGSVVYCLIENDSNVDFVDAYIRLHEQYLPLGELPAGESREVSLDTEAMGEDTLRNTLRTAVWGGETSMSQLAEQGTITRQEAFRLNLEEDLLNMYDSDRGEGYFDSEQEICTFFGFSDAPLLTGAKTVNGKEPRETNLHLYHIPVRQDLAKMEQFSLPYMIGPQATETNGQGYDLYYDSWEGRHFLSPYGEEERDVTLKYQVDSDLRIDLFQFRLSSQSYVVSQKTEIYNLRTGQWEILQEVPYENTADYVDGDNTILVRLHLMGSDTVITPEMRMEGGGKYA</sequence>
<dbReference type="EMBL" id="JACSNV010000007">
    <property type="protein sequence ID" value="MBM6877804.1"/>
    <property type="molecule type" value="Genomic_DNA"/>
</dbReference>
<evidence type="ECO:0000256" key="2">
    <source>
        <dbReference type="SAM" id="SignalP"/>
    </source>
</evidence>